<evidence type="ECO:0000313" key="3">
    <source>
        <dbReference type="Proteomes" id="UP000023152"/>
    </source>
</evidence>
<accession>X6M8L7</accession>
<keyword evidence="3" id="KW-1185">Reference proteome</keyword>
<dbReference type="Proteomes" id="UP000023152">
    <property type="component" value="Unassembled WGS sequence"/>
</dbReference>
<feature type="coiled-coil region" evidence="1">
    <location>
        <begin position="238"/>
        <end position="272"/>
    </location>
</feature>
<reference evidence="2 3" key="1">
    <citation type="journal article" date="2013" name="Curr. Biol.">
        <title>The Genome of the Foraminiferan Reticulomyxa filosa.</title>
        <authorList>
            <person name="Glockner G."/>
            <person name="Hulsmann N."/>
            <person name="Schleicher M."/>
            <person name="Noegel A.A."/>
            <person name="Eichinger L."/>
            <person name="Gallinger C."/>
            <person name="Pawlowski J."/>
            <person name="Sierra R."/>
            <person name="Euteneuer U."/>
            <person name="Pillet L."/>
            <person name="Moustafa A."/>
            <person name="Platzer M."/>
            <person name="Groth M."/>
            <person name="Szafranski K."/>
            <person name="Schliwa M."/>
        </authorList>
    </citation>
    <scope>NUCLEOTIDE SEQUENCE [LARGE SCALE GENOMIC DNA]</scope>
</reference>
<protein>
    <submittedName>
        <fullName evidence="2">Uncharacterized protein</fullName>
    </submittedName>
</protein>
<proteinExistence type="predicted"/>
<dbReference type="InterPro" id="IPR027267">
    <property type="entry name" value="AH/BAR_dom_sf"/>
</dbReference>
<evidence type="ECO:0000256" key="1">
    <source>
        <dbReference type="SAM" id="Coils"/>
    </source>
</evidence>
<dbReference type="SUPFAM" id="SSF103657">
    <property type="entry name" value="BAR/IMD domain-like"/>
    <property type="match status" value="1"/>
</dbReference>
<keyword evidence="1" id="KW-0175">Coiled coil</keyword>
<gene>
    <name evidence="2" type="ORF">RFI_27044</name>
</gene>
<dbReference type="AlphaFoldDB" id="X6M8L7"/>
<comment type="caution">
    <text evidence="2">The sequence shown here is derived from an EMBL/GenBank/DDBJ whole genome shotgun (WGS) entry which is preliminary data.</text>
</comment>
<name>X6M8L7_RETFI</name>
<organism evidence="2 3">
    <name type="scientific">Reticulomyxa filosa</name>
    <dbReference type="NCBI Taxonomy" id="46433"/>
    <lineage>
        <taxon>Eukaryota</taxon>
        <taxon>Sar</taxon>
        <taxon>Rhizaria</taxon>
        <taxon>Retaria</taxon>
        <taxon>Foraminifera</taxon>
        <taxon>Monothalamids</taxon>
        <taxon>Reticulomyxidae</taxon>
        <taxon>Reticulomyxa</taxon>
    </lineage>
</organism>
<dbReference type="EMBL" id="ASPP01023521">
    <property type="protein sequence ID" value="ETO10333.1"/>
    <property type="molecule type" value="Genomic_DNA"/>
</dbReference>
<evidence type="ECO:0000313" key="2">
    <source>
        <dbReference type="EMBL" id="ETO10333.1"/>
    </source>
</evidence>
<sequence length="591" mass="66512">MLKLDKEGEEKKNPENRDVFSVSGCYDKDWVCQTNERQSLSRLTCFLCNQIANKGVELNCKEHEDSEHGYLVGEECLQRYLKQNKNKCPIGQHDHCDFSKSRTVRQQICDLFVMCARQYAQLREEMEPGEKESLPKNSISCHYKGKIQDMGGHLDKSCTLMSNKLSNSSEFQSQLLQMSEQIKQLQHHLQQNQHMVQQLQEPLQNKQSRVEEVAQMHLESKRQIESFKVEMLKRDEKMLELTKNVQTVLANMQQLQTEMKQHNVQLTQQTNQLTKCQAKIDTLVTDFVNHQRTVQTDLDGQKQQVAHLKLLINTQHDERKYAEKNLAKPDCNVTCYNMLAVIRSPCLINGVDFLLVNENKKTIGLKHQQWNIYNFGVYLLGNELTLCPDGKYNSTSPENIGHLCIKTSHLWIKHSSSKIDCTGRGYQRGPGASTDGCSSGAGYGTKGDAPSKNIKDYLGTSGQVYGEETLLKEIHYGSGSDKYCGGGIIELIIEQQLINHGSIQSNGNGAWSNGGGGSGGSILIELQCHSQSQPNTLEQTLGIITCTGGKIDKSYYEAGAGGDGRIAIYGIELSSEDLKHINPKPFNRMQR</sequence>